<name>A0A9P7K1S5_9AGAR</name>
<gene>
    <name evidence="6" type="ORF">H0H81_001126</name>
</gene>
<accession>A0A9P7K1S5</accession>
<keyword evidence="3" id="KW-0862">Zinc</keyword>
<reference evidence="6" key="1">
    <citation type="submission" date="2021-02" db="EMBL/GenBank/DDBJ databases">
        <authorList>
            <person name="Nieuwenhuis M."/>
            <person name="Van De Peppel L.J.J."/>
        </authorList>
    </citation>
    <scope>NUCLEOTIDE SEQUENCE</scope>
    <source>
        <strain evidence="6">D49</strain>
    </source>
</reference>
<evidence type="ECO:0000256" key="3">
    <source>
        <dbReference type="ARBA" id="ARBA00022833"/>
    </source>
</evidence>
<keyword evidence="2 4" id="KW-0863">Zinc-finger</keyword>
<dbReference type="SUPFAM" id="SSF144232">
    <property type="entry name" value="HIT/MYND zinc finger-like"/>
    <property type="match status" value="1"/>
</dbReference>
<evidence type="ECO:0000256" key="4">
    <source>
        <dbReference type="PROSITE-ProRule" id="PRU00134"/>
    </source>
</evidence>
<evidence type="ECO:0000313" key="7">
    <source>
        <dbReference type="Proteomes" id="UP000717328"/>
    </source>
</evidence>
<evidence type="ECO:0000259" key="5">
    <source>
        <dbReference type="PROSITE" id="PS50865"/>
    </source>
</evidence>
<proteinExistence type="predicted"/>
<dbReference type="Gene3D" id="6.10.140.2220">
    <property type="match status" value="1"/>
</dbReference>
<dbReference type="AlphaFoldDB" id="A0A9P7K1S5"/>
<dbReference type="PROSITE" id="PS50865">
    <property type="entry name" value="ZF_MYND_2"/>
    <property type="match status" value="1"/>
</dbReference>
<feature type="domain" description="MYND-type" evidence="5">
    <location>
        <begin position="284"/>
        <end position="323"/>
    </location>
</feature>
<comment type="caution">
    <text evidence="6">The sequence shown here is derived from an EMBL/GenBank/DDBJ whole genome shotgun (WGS) entry which is preliminary data.</text>
</comment>
<keyword evidence="1" id="KW-0479">Metal-binding</keyword>
<protein>
    <recommendedName>
        <fullName evidence="5">MYND-type domain-containing protein</fullName>
    </recommendedName>
</protein>
<dbReference type="GO" id="GO:0008270">
    <property type="term" value="F:zinc ion binding"/>
    <property type="evidence" value="ECO:0007669"/>
    <property type="project" value="UniProtKB-KW"/>
</dbReference>
<dbReference type="Pfam" id="PF01753">
    <property type="entry name" value="zf-MYND"/>
    <property type="match status" value="1"/>
</dbReference>
<evidence type="ECO:0000313" key="6">
    <source>
        <dbReference type="EMBL" id="KAG5634676.1"/>
    </source>
</evidence>
<dbReference type="Proteomes" id="UP000717328">
    <property type="component" value="Unassembled WGS sequence"/>
</dbReference>
<dbReference type="InterPro" id="IPR002893">
    <property type="entry name" value="Znf_MYND"/>
</dbReference>
<evidence type="ECO:0000256" key="1">
    <source>
        <dbReference type="ARBA" id="ARBA00022723"/>
    </source>
</evidence>
<evidence type="ECO:0000256" key="2">
    <source>
        <dbReference type="ARBA" id="ARBA00022771"/>
    </source>
</evidence>
<keyword evidence="7" id="KW-1185">Reference proteome</keyword>
<sequence length="332" mass="36613">MSNLRRAAHKRLALNSFPITTSQSFPALWNVHYVNLAKSPVVNTNMKWLPAHLELSLSDSELSCLKALDRSKLATITSLKAMISRMLSDVFHIGQPPHLILLRLSPNSGYACNVLVLFLECLRLDLSAHTVVADASVLALTPAVLEIQAGQQLLDLMEPSSEAMKFEINDAETTAWWQLLPVLAERCRTWTHTSSCKYSNDASESLQEEQNSNQDSPLCGCGSGQDILPSLLQSDWKDVAPYTTRIALSPLFAMAYLESIGSSARDKSFGLDVDTDDVPSGDVCRVCGGRGKPKIMSCSVCYKVKYCSRACQKGDWKRHKVECRKGLAKGNF</sequence>
<dbReference type="PROSITE" id="PS01360">
    <property type="entry name" value="ZF_MYND_1"/>
    <property type="match status" value="1"/>
</dbReference>
<dbReference type="OrthoDB" id="432970at2759"/>
<organism evidence="6 7">
    <name type="scientific">Sphagnurus paluster</name>
    <dbReference type="NCBI Taxonomy" id="117069"/>
    <lineage>
        <taxon>Eukaryota</taxon>
        <taxon>Fungi</taxon>
        <taxon>Dikarya</taxon>
        <taxon>Basidiomycota</taxon>
        <taxon>Agaricomycotina</taxon>
        <taxon>Agaricomycetes</taxon>
        <taxon>Agaricomycetidae</taxon>
        <taxon>Agaricales</taxon>
        <taxon>Tricholomatineae</taxon>
        <taxon>Lyophyllaceae</taxon>
        <taxon>Sphagnurus</taxon>
    </lineage>
</organism>
<reference evidence="6" key="2">
    <citation type="submission" date="2021-10" db="EMBL/GenBank/DDBJ databases">
        <title>Phylogenomics reveals ancestral predisposition of the termite-cultivated fungus Termitomyces towards a domesticated lifestyle.</title>
        <authorList>
            <person name="Auxier B."/>
            <person name="Grum-Grzhimaylo A."/>
            <person name="Cardenas M.E."/>
            <person name="Lodge J.D."/>
            <person name="Laessoe T."/>
            <person name="Pedersen O."/>
            <person name="Smith M.E."/>
            <person name="Kuyper T.W."/>
            <person name="Franco-Molano E.A."/>
            <person name="Baroni T.J."/>
            <person name="Aanen D.K."/>
        </authorList>
    </citation>
    <scope>NUCLEOTIDE SEQUENCE</scope>
    <source>
        <strain evidence="6">D49</strain>
    </source>
</reference>
<dbReference type="EMBL" id="JABCKI010006310">
    <property type="protein sequence ID" value="KAG5634676.1"/>
    <property type="molecule type" value="Genomic_DNA"/>
</dbReference>